<evidence type="ECO:0000256" key="5">
    <source>
        <dbReference type="ARBA" id="ARBA00022679"/>
    </source>
</evidence>
<dbReference type="GO" id="GO:0032259">
    <property type="term" value="P:methylation"/>
    <property type="evidence" value="ECO:0007669"/>
    <property type="project" value="UniProtKB-KW"/>
</dbReference>
<dbReference type="PROSITE" id="PS00374">
    <property type="entry name" value="MGMT"/>
    <property type="match status" value="1"/>
</dbReference>
<feature type="active site" description="Nucleophile; methyl group acceptor" evidence="9">
    <location>
        <position position="143"/>
    </location>
</feature>
<evidence type="ECO:0000313" key="13">
    <source>
        <dbReference type="Proteomes" id="UP000182811"/>
    </source>
</evidence>
<dbReference type="GO" id="GO:0003908">
    <property type="term" value="F:methylated-DNA-[protein]-cysteine S-methyltransferase activity"/>
    <property type="evidence" value="ECO:0007669"/>
    <property type="project" value="UniProtKB-UniRule"/>
</dbReference>
<gene>
    <name evidence="12" type="primary">adaB</name>
    <name evidence="12" type="ORF">MOTE_06400</name>
</gene>
<evidence type="ECO:0000256" key="8">
    <source>
        <dbReference type="ARBA" id="ARBA00049348"/>
    </source>
</evidence>
<keyword evidence="5 9" id="KW-0808">Transferase</keyword>
<dbReference type="InterPro" id="IPR036388">
    <property type="entry name" value="WH-like_DNA-bd_sf"/>
</dbReference>
<dbReference type="EC" id="2.1.1.63" evidence="9"/>
<keyword evidence="3 9" id="KW-0963">Cytoplasm</keyword>
<name>A0A1J5NZF7_NEOTH</name>
<reference evidence="12 13" key="1">
    <citation type="submission" date="2016-08" db="EMBL/GenBank/DDBJ databases">
        <title>Genome-based comparison of Moorella thermoacetic strains.</title>
        <authorList>
            <person name="Poehlein A."/>
            <person name="Bengelsdorf F.R."/>
            <person name="Esser C."/>
            <person name="Duerre P."/>
            <person name="Daniel R."/>
        </authorList>
    </citation>
    <scope>NUCLEOTIDE SEQUENCE [LARGE SCALE GENOMIC DNA]</scope>
    <source>
        <strain evidence="12 13">DSM 21394</strain>
    </source>
</reference>
<dbReference type="Gene3D" id="3.30.160.70">
    <property type="entry name" value="Methylated DNA-protein cysteine methyltransferase domain"/>
    <property type="match status" value="1"/>
</dbReference>
<dbReference type="EMBL" id="MDDC01000004">
    <property type="protein sequence ID" value="OIQ60676.1"/>
    <property type="molecule type" value="Genomic_DNA"/>
</dbReference>
<comment type="similarity">
    <text evidence="2 9">Belongs to the MGMT family.</text>
</comment>
<dbReference type="NCBIfam" id="TIGR00589">
    <property type="entry name" value="ogt"/>
    <property type="match status" value="1"/>
</dbReference>
<dbReference type="InterPro" id="IPR036217">
    <property type="entry name" value="MethylDNA_cys_MeTrfase_DNAb"/>
</dbReference>
<comment type="miscellaneous">
    <text evidence="9">This enzyme catalyzes only one turnover and therefore is not strictly catalytic. According to one definition, an enzyme is a biocatalyst that acts repeatedly and over many reaction cycles.</text>
</comment>
<comment type="subcellular location">
    <subcellularLocation>
        <location evidence="9">Cytoplasm</location>
    </subcellularLocation>
</comment>
<dbReference type="HAMAP" id="MF_00772">
    <property type="entry name" value="OGT"/>
    <property type="match status" value="1"/>
</dbReference>
<evidence type="ECO:0000259" key="11">
    <source>
        <dbReference type="Pfam" id="PF02870"/>
    </source>
</evidence>
<accession>A0A1J5NZF7</accession>
<evidence type="ECO:0000256" key="3">
    <source>
        <dbReference type="ARBA" id="ARBA00022490"/>
    </source>
</evidence>
<comment type="catalytic activity">
    <reaction evidence="8 9">
        <text>a 6-O-methyl-2'-deoxyguanosine in DNA + L-cysteinyl-[protein] = S-methyl-L-cysteinyl-[protein] + a 2'-deoxyguanosine in DNA</text>
        <dbReference type="Rhea" id="RHEA:24000"/>
        <dbReference type="Rhea" id="RHEA-COMP:10131"/>
        <dbReference type="Rhea" id="RHEA-COMP:10132"/>
        <dbReference type="Rhea" id="RHEA-COMP:11367"/>
        <dbReference type="Rhea" id="RHEA-COMP:11368"/>
        <dbReference type="ChEBI" id="CHEBI:29950"/>
        <dbReference type="ChEBI" id="CHEBI:82612"/>
        <dbReference type="ChEBI" id="CHEBI:85445"/>
        <dbReference type="ChEBI" id="CHEBI:85448"/>
        <dbReference type="EC" id="2.1.1.63"/>
    </reaction>
</comment>
<protein>
    <recommendedName>
        <fullName evidence="9">Methylated-DNA--protein-cysteine methyltransferase</fullName>
        <ecNumber evidence="9">2.1.1.63</ecNumber>
    </recommendedName>
    <alternativeName>
        <fullName evidence="9">6-O-methylguanine-DNA methyltransferase</fullName>
        <shortName evidence="9">MGMT</shortName>
    </alternativeName>
    <alternativeName>
        <fullName evidence="9">O-6-methylguanine-DNA-alkyltransferase</fullName>
    </alternativeName>
</protein>
<dbReference type="Pfam" id="PF01035">
    <property type="entry name" value="DNA_binding_1"/>
    <property type="match status" value="1"/>
</dbReference>
<evidence type="ECO:0000256" key="4">
    <source>
        <dbReference type="ARBA" id="ARBA00022603"/>
    </source>
</evidence>
<dbReference type="Proteomes" id="UP000182811">
    <property type="component" value="Unassembled WGS sequence"/>
</dbReference>
<dbReference type="Pfam" id="PF02870">
    <property type="entry name" value="Methyltransf_1N"/>
    <property type="match status" value="1"/>
</dbReference>
<dbReference type="InterPro" id="IPR023546">
    <property type="entry name" value="MGMT"/>
</dbReference>
<keyword evidence="6 9" id="KW-0227">DNA damage</keyword>
<evidence type="ECO:0000256" key="6">
    <source>
        <dbReference type="ARBA" id="ARBA00022763"/>
    </source>
</evidence>
<comment type="catalytic activity">
    <reaction evidence="1 9">
        <text>a 4-O-methyl-thymidine in DNA + L-cysteinyl-[protein] = a thymidine in DNA + S-methyl-L-cysteinyl-[protein]</text>
        <dbReference type="Rhea" id="RHEA:53428"/>
        <dbReference type="Rhea" id="RHEA-COMP:10131"/>
        <dbReference type="Rhea" id="RHEA-COMP:10132"/>
        <dbReference type="Rhea" id="RHEA-COMP:13555"/>
        <dbReference type="Rhea" id="RHEA-COMP:13556"/>
        <dbReference type="ChEBI" id="CHEBI:29950"/>
        <dbReference type="ChEBI" id="CHEBI:82612"/>
        <dbReference type="ChEBI" id="CHEBI:137386"/>
        <dbReference type="ChEBI" id="CHEBI:137387"/>
        <dbReference type="EC" id="2.1.1.63"/>
    </reaction>
</comment>
<dbReference type="PANTHER" id="PTHR10815:SF13">
    <property type="entry name" value="METHYLATED-DNA--PROTEIN-CYSTEINE METHYLTRANSFERASE"/>
    <property type="match status" value="1"/>
</dbReference>
<dbReference type="InterPro" id="IPR036631">
    <property type="entry name" value="MGMT_N_sf"/>
</dbReference>
<sequence>MGVIRLHLTINHYNSPVGILTIVTSPAGLCRLAFAAEPAAATSAYLARVFPGVAITTGEQDSLSRETMVQLDEYFAGRRRAFNLPLDLHGTPFQRSVWAALLKIPYGTTCSYSDLARTICRPRATRATGQAIGSNPVGIIIPCHRVIGKNGRLVGFGGGLAVKEWLLEFEDRVNQTSGGK</sequence>
<evidence type="ECO:0000259" key="10">
    <source>
        <dbReference type="Pfam" id="PF01035"/>
    </source>
</evidence>
<proteinExistence type="inferred from homology"/>
<dbReference type="AlphaFoldDB" id="A0A1J5NZF7"/>
<evidence type="ECO:0000256" key="1">
    <source>
        <dbReference type="ARBA" id="ARBA00001286"/>
    </source>
</evidence>
<dbReference type="Gene3D" id="1.10.10.10">
    <property type="entry name" value="Winged helix-like DNA-binding domain superfamily/Winged helix DNA-binding domain"/>
    <property type="match status" value="1"/>
</dbReference>
<organism evidence="12 13">
    <name type="scientific">Neomoorella thermoacetica</name>
    <name type="common">Clostridium thermoaceticum</name>
    <dbReference type="NCBI Taxonomy" id="1525"/>
    <lineage>
        <taxon>Bacteria</taxon>
        <taxon>Bacillati</taxon>
        <taxon>Bacillota</taxon>
        <taxon>Clostridia</taxon>
        <taxon>Neomoorellales</taxon>
        <taxon>Neomoorellaceae</taxon>
        <taxon>Neomoorella</taxon>
    </lineage>
</organism>
<dbReference type="FunFam" id="1.10.10.10:FF:000214">
    <property type="entry name" value="Methylated-DNA--protein-cysteine methyltransferase"/>
    <property type="match status" value="1"/>
</dbReference>
<dbReference type="CDD" id="cd06445">
    <property type="entry name" value="ATase"/>
    <property type="match status" value="1"/>
</dbReference>
<keyword evidence="4 9" id="KW-0489">Methyltransferase</keyword>
<dbReference type="SUPFAM" id="SSF46767">
    <property type="entry name" value="Methylated DNA-protein cysteine methyltransferase, C-terminal domain"/>
    <property type="match status" value="1"/>
</dbReference>
<evidence type="ECO:0000256" key="2">
    <source>
        <dbReference type="ARBA" id="ARBA00008711"/>
    </source>
</evidence>
<feature type="domain" description="Methylguanine DNA methyltransferase ribonuclease-like" evidence="11">
    <location>
        <begin position="13"/>
        <end position="88"/>
    </location>
</feature>
<evidence type="ECO:0000256" key="9">
    <source>
        <dbReference type="HAMAP-Rule" id="MF_00772"/>
    </source>
</evidence>
<dbReference type="GO" id="GO:0006307">
    <property type="term" value="P:DNA alkylation repair"/>
    <property type="evidence" value="ECO:0007669"/>
    <property type="project" value="UniProtKB-UniRule"/>
</dbReference>
<evidence type="ECO:0000313" key="12">
    <source>
        <dbReference type="EMBL" id="OIQ60676.1"/>
    </source>
</evidence>
<evidence type="ECO:0000256" key="7">
    <source>
        <dbReference type="ARBA" id="ARBA00023204"/>
    </source>
</evidence>
<dbReference type="InterPro" id="IPR001497">
    <property type="entry name" value="MethylDNA_cys_MeTrfase_AS"/>
</dbReference>
<comment type="function">
    <text evidence="9">Involved in the cellular defense against the biological effects of O6-methylguanine (O6-MeG) and O4-methylthymine (O4-MeT) in DNA. Repairs the methylated nucleobase in DNA by stoichiometrically transferring the methyl group to a cysteine residue in the enzyme. This is a suicide reaction: the enzyme is irreversibly inactivated.</text>
</comment>
<dbReference type="GO" id="GO:0005737">
    <property type="term" value="C:cytoplasm"/>
    <property type="evidence" value="ECO:0007669"/>
    <property type="project" value="UniProtKB-SubCell"/>
</dbReference>
<dbReference type="PANTHER" id="PTHR10815">
    <property type="entry name" value="METHYLATED-DNA--PROTEIN-CYSTEINE METHYLTRANSFERASE"/>
    <property type="match status" value="1"/>
</dbReference>
<dbReference type="InterPro" id="IPR008332">
    <property type="entry name" value="MethylG_MeTrfase_N"/>
</dbReference>
<comment type="caution">
    <text evidence="12">The sequence shown here is derived from an EMBL/GenBank/DDBJ whole genome shotgun (WGS) entry which is preliminary data.</text>
</comment>
<dbReference type="InterPro" id="IPR014048">
    <property type="entry name" value="MethylDNA_cys_MeTrfase_DNA-bd"/>
</dbReference>
<feature type="domain" description="Methylated-DNA-[protein]-cysteine S-methyltransferase DNA binding" evidence="10">
    <location>
        <begin position="92"/>
        <end position="171"/>
    </location>
</feature>
<keyword evidence="7 9" id="KW-0234">DNA repair</keyword>
<dbReference type="SUPFAM" id="SSF53155">
    <property type="entry name" value="Methylated DNA-protein cysteine methyltransferase domain"/>
    <property type="match status" value="1"/>
</dbReference>